<keyword evidence="3" id="KW-1185">Reference proteome</keyword>
<organism evidence="2 3">
    <name type="scientific">Ridgeia piscesae</name>
    <name type="common">Tubeworm</name>
    <dbReference type="NCBI Taxonomy" id="27915"/>
    <lineage>
        <taxon>Eukaryota</taxon>
        <taxon>Metazoa</taxon>
        <taxon>Spiralia</taxon>
        <taxon>Lophotrochozoa</taxon>
        <taxon>Annelida</taxon>
        <taxon>Polychaeta</taxon>
        <taxon>Sedentaria</taxon>
        <taxon>Canalipalpata</taxon>
        <taxon>Sabellida</taxon>
        <taxon>Siboglinidae</taxon>
        <taxon>Ridgeia</taxon>
    </lineage>
</organism>
<dbReference type="Proteomes" id="UP001209878">
    <property type="component" value="Unassembled WGS sequence"/>
</dbReference>
<proteinExistence type="predicted"/>
<gene>
    <name evidence="2" type="ORF">NP493_173g02045</name>
</gene>
<comment type="caution">
    <text evidence="2">The sequence shown here is derived from an EMBL/GenBank/DDBJ whole genome shotgun (WGS) entry which is preliminary data.</text>
</comment>
<sequence length="106" mass="12464">MEEEGYTALFSRLCDIHSQPDHPAIVYHQRLVRQRHKRRLKKTLYNALFQSMPSKPCNRHEGSQLTDLDEVYSRAYVMRCQRRFGDARNLEDLTEGFLSVSPVARP</sequence>
<name>A0AAD9UF43_RIDPI</name>
<dbReference type="EMBL" id="JAODUO010000176">
    <property type="protein sequence ID" value="KAK2187158.1"/>
    <property type="molecule type" value="Genomic_DNA"/>
</dbReference>
<evidence type="ECO:0000313" key="3">
    <source>
        <dbReference type="Proteomes" id="UP001209878"/>
    </source>
</evidence>
<reference evidence="2" key="1">
    <citation type="journal article" date="2023" name="Mol. Biol. Evol.">
        <title>Third-Generation Sequencing Reveals the Adaptive Role of the Epigenome in Three Deep-Sea Polychaetes.</title>
        <authorList>
            <person name="Perez M."/>
            <person name="Aroh O."/>
            <person name="Sun Y."/>
            <person name="Lan Y."/>
            <person name="Juniper S.K."/>
            <person name="Young C.R."/>
            <person name="Angers B."/>
            <person name="Qian P.Y."/>
        </authorList>
    </citation>
    <scope>NUCLEOTIDE SEQUENCE</scope>
    <source>
        <strain evidence="2">R07B-5</strain>
    </source>
</reference>
<evidence type="ECO:0000259" key="1">
    <source>
        <dbReference type="Pfam" id="PF19340"/>
    </source>
</evidence>
<evidence type="ECO:0000313" key="2">
    <source>
        <dbReference type="EMBL" id="KAK2187158.1"/>
    </source>
</evidence>
<dbReference type="InterPro" id="IPR045818">
    <property type="entry name" value="GCP6_N"/>
</dbReference>
<protein>
    <recommendedName>
        <fullName evidence="1">Gamma-tubulin complex component 6 N-terminal domain-containing protein</fullName>
    </recommendedName>
</protein>
<feature type="domain" description="Gamma-tubulin complex component 6 N-terminal" evidence="1">
    <location>
        <begin position="29"/>
        <end position="98"/>
    </location>
</feature>
<accession>A0AAD9UF43</accession>
<dbReference type="AlphaFoldDB" id="A0AAD9UF43"/>
<dbReference type="Pfam" id="PF19340">
    <property type="entry name" value="GCP6_N"/>
    <property type="match status" value="1"/>
</dbReference>